<gene>
    <name evidence="2" type="ORF">P154DRAFT_417443</name>
</gene>
<accession>A0A6A5X2W8</accession>
<dbReference type="EMBL" id="ML977558">
    <property type="protein sequence ID" value="KAF2006796.1"/>
    <property type="molecule type" value="Genomic_DNA"/>
</dbReference>
<feature type="transmembrane region" description="Helical" evidence="1">
    <location>
        <begin position="15"/>
        <end position="36"/>
    </location>
</feature>
<keyword evidence="1" id="KW-1133">Transmembrane helix</keyword>
<dbReference type="AlphaFoldDB" id="A0A6A5X2W8"/>
<protein>
    <submittedName>
        <fullName evidence="2">Uncharacterized protein</fullName>
    </submittedName>
</protein>
<dbReference type="Proteomes" id="UP000799779">
    <property type="component" value="Unassembled WGS sequence"/>
</dbReference>
<keyword evidence="3" id="KW-1185">Reference proteome</keyword>
<evidence type="ECO:0000256" key="1">
    <source>
        <dbReference type="SAM" id="Phobius"/>
    </source>
</evidence>
<keyword evidence="1" id="KW-0812">Transmembrane</keyword>
<sequence>MGLPSDEEDNQGWKLYLTSLIMILYAGLFVVVRVLARFYTVKWGTGDYALLVSLVRPHPEQWQLVSVSDTAQRARKHRRCDLSVQDLRTRLKFFWIPKTPYKIVVCLSKTSVIL</sequence>
<proteinExistence type="predicted"/>
<keyword evidence="1" id="KW-0472">Membrane</keyword>
<dbReference type="OrthoDB" id="5278984at2759"/>
<name>A0A6A5X2W8_9PLEO</name>
<reference evidence="2" key="1">
    <citation type="journal article" date="2020" name="Stud. Mycol.">
        <title>101 Dothideomycetes genomes: a test case for predicting lifestyles and emergence of pathogens.</title>
        <authorList>
            <person name="Haridas S."/>
            <person name="Albert R."/>
            <person name="Binder M."/>
            <person name="Bloem J."/>
            <person name="Labutti K."/>
            <person name="Salamov A."/>
            <person name="Andreopoulos B."/>
            <person name="Baker S."/>
            <person name="Barry K."/>
            <person name="Bills G."/>
            <person name="Bluhm B."/>
            <person name="Cannon C."/>
            <person name="Castanera R."/>
            <person name="Culley D."/>
            <person name="Daum C."/>
            <person name="Ezra D."/>
            <person name="Gonzalez J."/>
            <person name="Henrissat B."/>
            <person name="Kuo A."/>
            <person name="Liang C."/>
            <person name="Lipzen A."/>
            <person name="Lutzoni F."/>
            <person name="Magnuson J."/>
            <person name="Mondo S."/>
            <person name="Nolan M."/>
            <person name="Ohm R."/>
            <person name="Pangilinan J."/>
            <person name="Park H.-J."/>
            <person name="Ramirez L."/>
            <person name="Alfaro M."/>
            <person name="Sun H."/>
            <person name="Tritt A."/>
            <person name="Yoshinaga Y."/>
            <person name="Zwiers L.-H."/>
            <person name="Turgeon B."/>
            <person name="Goodwin S."/>
            <person name="Spatafora J."/>
            <person name="Crous P."/>
            <person name="Grigoriev I."/>
        </authorList>
    </citation>
    <scope>NUCLEOTIDE SEQUENCE</scope>
    <source>
        <strain evidence="2">CBS 123094</strain>
    </source>
</reference>
<evidence type="ECO:0000313" key="2">
    <source>
        <dbReference type="EMBL" id="KAF2006796.1"/>
    </source>
</evidence>
<feature type="non-terminal residue" evidence="2">
    <location>
        <position position="114"/>
    </location>
</feature>
<evidence type="ECO:0000313" key="3">
    <source>
        <dbReference type="Proteomes" id="UP000799779"/>
    </source>
</evidence>
<organism evidence="2 3">
    <name type="scientific">Amniculicola lignicola CBS 123094</name>
    <dbReference type="NCBI Taxonomy" id="1392246"/>
    <lineage>
        <taxon>Eukaryota</taxon>
        <taxon>Fungi</taxon>
        <taxon>Dikarya</taxon>
        <taxon>Ascomycota</taxon>
        <taxon>Pezizomycotina</taxon>
        <taxon>Dothideomycetes</taxon>
        <taxon>Pleosporomycetidae</taxon>
        <taxon>Pleosporales</taxon>
        <taxon>Amniculicolaceae</taxon>
        <taxon>Amniculicola</taxon>
    </lineage>
</organism>